<feature type="domain" description="Fibronectin type-III" evidence="17">
    <location>
        <begin position="1087"/>
        <end position="1186"/>
    </location>
</feature>
<dbReference type="PANTHER" id="PTHR12181:SF11">
    <property type="entry name" value="PHOSPHATIDATE PHOSPHATASE LPIN2"/>
    <property type="match status" value="1"/>
</dbReference>
<evidence type="ECO:0000313" key="18">
    <source>
        <dbReference type="EMBL" id="KYO35250.1"/>
    </source>
</evidence>
<evidence type="ECO:0000256" key="2">
    <source>
        <dbReference type="ARBA" id="ARBA00001946"/>
    </source>
</evidence>
<dbReference type="SMART" id="SM00060">
    <property type="entry name" value="FN3"/>
    <property type="match status" value="5"/>
</dbReference>
<evidence type="ECO:0000256" key="7">
    <source>
        <dbReference type="ARBA" id="ARBA00022490"/>
    </source>
</evidence>
<keyword evidence="6" id="KW-0787">Thick filament</keyword>
<feature type="compositionally biased region" description="Polar residues" evidence="15">
    <location>
        <begin position="2445"/>
        <end position="2454"/>
    </location>
</feature>
<evidence type="ECO:0000256" key="10">
    <source>
        <dbReference type="ARBA" id="ARBA00022801"/>
    </source>
</evidence>
<dbReference type="GO" id="GO:0008195">
    <property type="term" value="F:phosphatidate phosphatase activity"/>
    <property type="evidence" value="ECO:0007669"/>
    <property type="project" value="UniProtKB-EC"/>
</dbReference>
<dbReference type="GO" id="GO:0030017">
    <property type="term" value="C:sarcomere"/>
    <property type="evidence" value="ECO:0007669"/>
    <property type="project" value="UniProtKB-ARBA"/>
</dbReference>
<protein>
    <recommendedName>
        <fullName evidence="13">Myomesin-1</fullName>
        <ecNumber evidence="5">3.1.3.4</ecNumber>
    </recommendedName>
    <alternativeName>
        <fullName evidence="14">Myomesin family member 1</fullName>
    </alternativeName>
</protein>
<dbReference type="Pfam" id="PF04571">
    <property type="entry name" value="Lipin_N"/>
    <property type="match status" value="1"/>
</dbReference>
<evidence type="ECO:0000259" key="16">
    <source>
        <dbReference type="PROSITE" id="PS50835"/>
    </source>
</evidence>
<organism evidence="18 19">
    <name type="scientific">Alligator mississippiensis</name>
    <name type="common">American alligator</name>
    <dbReference type="NCBI Taxonomy" id="8496"/>
    <lineage>
        <taxon>Eukaryota</taxon>
        <taxon>Metazoa</taxon>
        <taxon>Chordata</taxon>
        <taxon>Craniata</taxon>
        <taxon>Vertebrata</taxon>
        <taxon>Euteleostomi</taxon>
        <taxon>Archelosauria</taxon>
        <taxon>Archosauria</taxon>
        <taxon>Crocodylia</taxon>
        <taxon>Alligatoridae</taxon>
        <taxon>Alligatorinae</taxon>
        <taxon>Alligator</taxon>
    </lineage>
</organism>
<dbReference type="InterPro" id="IPR026058">
    <property type="entry name" value="LIPIN"/>
</dbReference>
<comment type="subcellular location">
    <subcellularLocation>
        <location evidence="3">Cytoplasm</location>
    </subcellularLocation>
</comment>
<dbReference type="GO" id="GO:0005829">
    <property type="term" value="C:cytosol"/>
    <property type="evidence" value="ECO:0007669"/>
    <property type="project" value="TreeGrafter"/>
</dbReference>
<dbReference type="FunFam" id="2.60.40.10:FF:000192">
    <property type="entry name" value="Myomesin 1"/>
    <property type="match status" value="1"/>
</dbReference>
<dbReference type="Pfam" id="PF00041">
    <property type="entry name" value="fn3"/>
    <property type="match status" value="5"/>
</dbReference>
<evidence type="ECO:0000259" key="17">
    <source>
        <dbReference type="PROSITE" id="PS50853"/>
    </source>
</evidence>
<evidence type="ECO:0000256" key="11">
    <source>
        <dbReference type="ARBA" id="ARBA00023179"/>
    </source>
</evidence>
<feature type="compositionally biased region" description="Polar residues" evidence="15">
    <location>
        <begin position="2401"/>
        <end position="2415"/>
    </location>
</feature>
<dbReference type="GO" id="GO:0009062">
    <property type="term" value="P:fatty acid catabolic process"/>
    <property type="evidence" value="ECO:0007669"/>
    <property type="project" value="TreeGrafter"/>
</dbReference>
<sequence length="2719" mass="304386">MALPFYQKHHQHYDRSYRHKELQSALSQYQKEEKRKSAAYAHGSAAYRHSSAADYSHATIADYSHESAAYAHGSEAYSYGSLAYDHESAAQSKRSAAYSLGSEALGRRSAAYSLGSEALSKTSAAYSRGSEALSKRMAAYSLGSEALSKRSAASSLGSEAYSLGLKESNIMIEDQSYKLSPKAKRAKQSLLLEDKENKGIDYVVPVFTGRDVYASGITDTEEERIKESAAYIARRNLFATGEGVSVSSRVAASSAEEQHEKKSRKVAIRESAERLALRKTIEETQEFHRKLNEDKLLHAPEFVIKPRSHTVWEKQNVKLHCTVTGWPEPRVTWYKNNVPINVHTNPGKYVIESRYGLHSLEISTCEFEDTAQYRASAMNVKGELSAYASIVVKRYKGEIDDTFFHAGIVTMPLSFGITPHGYASRFEIHFVDKFEVTFGREGETMSLGCTVIIHPEIKRFQPEIQWYRNGVLITPSKWVNMHWSGERATITLTHANKEDEGLYTLRVVMGDYYEQYSSYVFVRDTDAEIAGAPGSPLDVQCLDANKDYVIISWKQPAVDGGSHILGYFIDKCEVGTTNWTQCNDTPVKFARFPVTGLIEGRSYIFRVRAVNNAGISIPSRVSDPVAALDPADRARLRSHPSAPWTGQIIVTEEEPTEGVVPGPPSNLQVIEATKNYVVLSWKPPGERGHEGVMYFVEKCIAGTENWQRVNTEIPVKSPRFAVFDLAEGKSYHFRVRCCNSAGIGEPCEATESTVVGDKLDIPKAPGRIIPTRNTDTSVVVTWTEPQDAKELVGYYIEASIVGSGHWEPCNNNPVKGTRFICHGLLTDENYVFRVRAVNAAGLSEFSRESEAIQVKAAIGKLFLIARVNGGGLLHGVCPELNGKAGGLTDYTTSWEGMHESSQPIFDTDALLKCNAKFNRHTLPSSSDKLGHTGVSKVSETVKDGPTPSPQKGASKQASNYQPGDSLALEKMKKTTDIAAPSPPYDISVLESVRDSMVLGWKHPKVIGGAEITGYYVDYREVIDGIPGKWKEANVKPISERAYRITSLKENMIYQFQVAATNVAGVGIPSPPSRSFKCEEWSIAVPGPPHDLFCTEVRKDSLVLLWKEPVYTGRSPVSGYYVDVKETEATDEHWKSANEKTITKRFLKITGLKEGVSYVFRVRATNQAGVGKPSDLTDPVIAQTQPGTKEVVAEVDDNGVISLNFECDQMSPDSKFIWSKNYEPIEDDSRLDVDTKGGKSKAVFKDLGENDLGIYSCIVTDTDGVSSSYTMDEEEMKRLLALSHEHKFPTIPLTSELAVEIMEKGQVRFWLQAEKLSGNAKVNFVFNDKEIFNGEKYKMNVDQKTGLVEMIMEKLDAKDEGTYTFQLQDGKATNQSSLVLIGDVFKKLQDEADFQRREWYRKQGPHFVEYLGWEVTSDCNVLLKCKVANIKKETHIVWYKDDREIMVDEEHDFKDGVCTLLISEFSKKDAGIYEVILKDDRGKDRSELKLLDAAFADLMNEVCRIIALSATELKIQSTEEGIRLYSFVSHYVEDLRVSWSHNDAKIKYTDRVKTGVTGEQIWLQINEPTPHDKGKYTMEIFDGKKAHTKMVDLSGQAFDEAYAEFQRLKQAAIAEKNRARVLGGLPDVVTIQEGKALNLTCNVWGDPAPEITWLKNERTFTADDHCILKYESGKCASFTITAVSTVDSGKYALLVKNKYGTETSDFTVIVTPVSGQTSMPVHVSDAQGQNKNKVSLTKKKKTNTPSNHQKEKTREDFVKPHVEEIIATEETPDPNEIPIVEEEDDAEGNKQARGLSFKAYFVRMYSAYHNIPEPFPSLALARHESQTMNYVGQLAGQVLVTVKELYKGINQATLSGCIDVIVVRQQDGTFQCSPFHVRFGKLGVLRSKEKVIDIEINGDAVDLHMKLGDNGEAFFVQETEEENEKVPAYLATSPITTEDQFFKETGDHLKSGENERTCQLSEVPHTIEMETVFTPGSVKKKKRRRKKYKQDSKKEDQISSAGTEEIFEMEISSDDEKGIQPLRGSSNSSPKNEEQKESLIYHSKDLYPLSDGEWSPLENTFSEPVCPKSDSELEVKPAESLLRAESHMEWTWGGFPESTKICKKEKLEQPRTATITPSEKTHFRVILSSDEVEDEDLMKEPVCTVLKPEPRTHPLLQQRDSKDFLASAIIEPQDSSSLDADLPPNPLVDVLSETKPTAKIESPSKKKGVHKRSQHQGPDDIYLDDLKALEPEVAALYFPKSDSDPGSRQWTESDTFSGSQSPQSVGSAAADSGTECMSDSAMDLPDVTLSLCGGLNENGEISKEKFMEHIITYHEFAENPGLIDNPNLVIRIYNRYYNWPLAAPMILSLQVFQKSLPKATIESWVKEKMPKKSGRWWFWRKRDSMAKQLPETKEGKSEAQRTTDLPATTKEQVNSRPTEDDSSSDEGSQELKESLKIDSAPLDHPSQGNTTSYKKSLRLSSDQIAKLKLRDGPNDVVFSITTQYQGTCRCAGTIYLWNWNDKIIISDIDGTITKSDALGQILPQLGKDWTHQGIAKLYHSINENGYKFLYCSARAIGMADMTRGYLHWVNDKGTILPRGPLMLSPSSLFSAFHREVIEKKPEKFKIECLNDIKNLFAPSKQPFYAAFGNRPNDVYAYTQVGVPDCRIFTVNPKGELIQERTKGNKSSYYRLSELVEHVFPLLNKEQSSAFACPEFSSFCYWREPLPEAIPFHIKFQCREG</sequence>
<dbReference type="SMART" id="SM00775">
    <property type="entry name" value="LNS2"/>
    <property type="match status" value="1"/>
</dbReference>
<reference evidence="18 19" key="1">
    <citation type="journal article" date="2012" name="Genome Biol.">
        <title>Sequencing three crocodilian genomes to illuminate the evolution of archosaurs and amniotes.</title>
        <authorList>
            <person name="St John J.A."/>
            <person name="Braun E.L."/>
            <person name="Isberg S.R."/>
            <person name="Miles L.G."/>
            <person name="Chong A.Y."/>
            <person name="Gongora J."/>
            <person name="Dalzell P."/>
            <person name="Moran C."/>
            <person name="Bed'hom B."/>
            <person name="Abzhanov A."/>
            <person name="Burgess S.C."/>
            <person name="Cooksey A.M."/>
            <person name="Castoe T.A."/>
            <person name="Crawford N.G."/>
            <person name="Densmore L.D."/>
            <person name="Drew J.C."/>
            <person name="Edwards S.V."/>
            <person name="Faircloth B.C."/>
            <person name="Fujita M.K."/>
            <person name="Greenwold M.J."/>
            <person name="Hoffmann F.G."/>
            <person name="Howard J.M."/>
            <person name="Iguchi T."/>
            <person name="Janes D.E."/>
            <person name="Khan S.Y."/>
            <person name="Kohno S."/>
            <person name="de Koning A.J."/>
            <person name="Lance S.L."/>
            <person name="McCarthy F.M."/>
            <person name="McCormack J.E."/>
            <person name="Merchant M.E."/>
            <person name="Peterson D.G."/>
            <person name="Pollock D.D."/>
            <person name="Pourmand N."/>
            <person name="Raney B.J."/>
            <person name="Roessler K.A."/>
            <person name="Sanford J.R."/>
            <person name="Sawyer R.H."/>
            <person name="Schmidt C.J."/>
            <person name="Triplett E.W."/>
            <person name="Tuberville T.D."/>
            <person name="Venegas-Anaya M."/>
            <person name="Howard J.T."/>
            <person name="Jarvis E.D."/>
            <person name="Guillette L.J.Jr."/>
            <person name="Glenn T.C."/>
            <person name="Green R.E."/>
            <person name="Ray D.A."/>
        </authorList>
    </citation>
    <scope>NUCLEOTIDE SEQUENCE [LARGE SCALE GENOMIC DNA]</scope>
    <source>
        <strain evidence="18">KSC_2009_1</strain>
    </source>
</reference>
<evidence type="ECO:0000256" key="13">
    <source>
        <dbReference type="ARBA" id="ARBA00071829"/>
    </source>
</evidence>
<dbReference type="GO" id="GO:0019432">
    <property type="term" value="P:triglyceride biosynthetic process"/>
    <property type="evidence" value="ECO:0007669"/>
    <property type="project" value="TreeGrafter"/>
</dbReference>
<accession>A0A151NES0</accession>
<evidence type="ECO:0000256" key="4">
    <source>
        <dbReference type="ARBA" id="ARBA00005476"/>
    </source>
</evidence>
<dbReference type="GO" id="GO:0045944">
    <property type="term" value="P:positive regulation of transcription by RNA polymerase II"/>
    <property type="evidence" value="ECO:0007669"/>
    <property type="project" value="TreeGrafter"/>
</dbReference>
<dbReference type="GO" id="GO:0032869">
    <property type="term" value="P:cellular response to insulin stimulus"/>
    <property type="evidence" value="ECO:0007669"/>
    <property type="project" value="TreeGrafter"/>
</dbReference>
<comment type="similarity">
    <text evidence="4">Belongs to the lipin family.</text>
</comment>
<dbReference type="CDD" id="cd20951">
    <property type="entry name" value="IgI_titin_I1-like"/>
    <property type="match status" value="1"/>
</dbReference>
<dbReference type="GO" id="GO:0032982">
    <property type="term" value="C:myosin filament"/>
    <property type="evidence" value="ECO:0007669"/>
    <property type="project" value="UniProtKB-KW"/>
</dbReference>
<feature type="region of interest" description="Disordered" evidence="15">
    <location>
        <begin position="2174"/>
        <end position="2219"/>
    </location>
</feature>
<dbReference type="PANTHER" id="PTHR12181">
    <property type="entry name" value="LIPIN"/>
    <property type="match status" value="1"/>
</dbReference>
<feature type="region of interest" description="Disordered" evidence="15">
    <location>
        <begin position="2237"/>
        <end position="2276"/>
    </location>
</feature>
<dbReference type="SUPFAM" id="SSF56784">
    <property type="entry name" value="HAD-like"/>
    <property type="match status" value="1"/>
</dbReference>
<dbReference type="Pfam" id="PF08235">
    <property type="entry name" value="LNS2"/>
    <property type="match status" value="1"/>
</dbReference>
<dbReference type="SUPFAM" id="SSF49265">
    <property type="entry name" value="Fibronectin type III"/>
    <property type="match status" value="3"/>
</dbReference>
<dbReference type="InterPro" id="IPR031315">
    <property type="entry name" value="LNS2/PITP"/>
</dbReference>
<dbReference type="InterPro" id="IPR007651">
    <property type="entry name" value="Lipin_N"/>
</dbReference>
<dbReference type="InterPro" id="IPR003961">
    <property type="entry name" value="FN3_dom"/>
</dbReference>
<comment type="catalytic activity">
    <reaction evidence="1">
        <text>a 1,2-diacyl-sn-glycero-3-phosphate + H2O = a 1,2-diacyl-sn-glycerol + phosphate</text>
        <dbReference type="Rhea" id="RHEA:27429"/>
        <dbReference type="ChEBI" id="CHEBI:15377"/>
        <dbReference type="ChEBI" id="CHEBI:17815"/>
        <dbReference type="ChEBI" id="CHEBI:43474"/>
        <dbReference type="ChEBI" id="CHEBI:58608"/>
        <dbReference type="EC" id="3.1.3.4"/>
    </reaction>
    <physiologicalReaction direction="left-to-right" evidence="1">
        <dbReference type="Rhea" id="RHEA:27430"/>
    </physiologicalReaction>
</comment>
<dbReference type="GO" id="GO:0005198">
    <property type="term" value="F:structural molecule activity"/>
    <property type="evidence" value="ECO:0007669"/>
    <property type="project" value="UniProtKB-ARBA"/>
</dbReference>
<dbReference type="InterPro" id="IPR007110">
    <property type="entry name" value="Ig-like_dom"/>
</dbReference>
<gene>
    <name evidence="18" type="ORF">Y1Q_0007864</name>
</gene>
<evidence type="ECO:0000256" key="15">
    <source>
        <dbReference type="SAM" id="MobiDB-lite"/>
    </source>
</evidence>
<feature type="domain" description="Ig-like" evidence="16">
    <location>
        <begin position="300"/>
        <end position="391"/>
    </location>
</feature>
<dbReference type="InterPro" id="IPR003598">
    <property type="entry name" value="Ig_sub2"/>
</dbReference>
<dbReference type="FunFam" id="2.60.40.10:FF:000134">
    <property type="entry name" value="Myomesin 1"/>
    <property type="match status" value="1"/>
</dbReference>
<dbReference type="SMART" id="SM00409">
    <property type="entry name" value="IG"/>
    <property type="match status" value="6"/>
</dbReference>
<proteinExistence type="inferred from homology"/>
<evidence type="ECO:0000256" key="9">
    <source>
        <dbReference type="ARBA" id="ARBA00022737"/>
    </source>
</evidence>
<keyword evidence="9" id="KW-0677">Repeat</keyword>
<dbReference type="SUPFAM" id="SSF48726">
    <property type="entry name" value="Immunoglobulin"/>
    <property type="match status" value="7"/>
</dbReference>
<dbReference type="Gene3D" id="2.60.40.10">
    <property type="entry name" value="Immunoglobulins"/>
    <property type="match status" value="12"/>
</dbReference>
<feature type="region of interest" description="Disordered" evidence="15">
    <location>
        <begin position="1968"/>
        <end position="2035"/>
    </location>
</feature>
<feature type="domain" description="Ig-like" evidence="16">
    <location>
        <begin position="1404"/>
        <end position="1490"/>
    </location>
</feature>
<dbReference type="InterPro" id="IPR003599">
    <property type="entry name" value="Ig_sub"/>
</dbReference>
<name>A0A151NES0_ALLMI</name>
<comment type="cofactor">
    <cofactor evidence="2">
        <name>Mg(2+)</name>
        <dbReference type="ChEBI" id="CHEBI:18420"/>
    </cofactor>
</comment>
<evidence type="ECO:0000256" key="5">
    <source>
        <dbReference type="ARBA" id="ARBA00012638"/>
    </source>
</evidence>
<feature type="domain" description="Ig-like" evidence="16">
    <location>
        <begin position="1630"/>
        <end position="1710"/>
    </location>
</feature>
<dbReference type="GO" id="GO:0005634">
    <property type="term" value="C:nucleus"/>
    <property type="evidence" value="ECO:0007669"/>
    <property type="project" value="TreeGrafter"/>
</dbReference>
<dbReference type="eggNOG" id="KOG0613">
    <property type="taxonomic scope" value="Eukaryota"/>
</dbReference>
<feature type="domain" description="Fibronectin type-III" evidence="17">
    <location>
        <begin position="535"/>
        <end position="630"/>
    </location>
</feature>
<feature type="compositionally biased region" description="Polar residues" evidence="15">
    <location>
        <begin position="949"/>
        <end position="961"/>
    </location>
</feature>
<dbReference type="InterPro" id="IPR031703">
    <property type="entry name" value="Lipin_mid"/>
</dbReference>
<keyword evidence="12" id="KW-0393">Immunoglobulin domain</keyword>
<evidence type="ECO:0000256" key="6">
    <source>
        <dbReference type="ARBA" id="ARBA00022433"/>
    </source>
</evidence>
<dbReference type="PRINTS" id="PR00014">
    <property type="entry name" value="FNTYPEIII"/>
</dbReference>
<feature type="compositionally biased region" description="Polar residues" evidence="15">
    <location>
        <begin position="2243"/>
        <end position="2265"/>
    </location>
</feature>
<evidence type="ECO:0000256" key="12">
    <source>
        <dbReference type="ARBA" id="ARBA00023319"/>
    </source>
</evidence>
<feature type="compositionally biased region" description="Basic residues" evidence="15">
    <location>
        <begin position="1977"/>
        <end position="1987"/>
    </location>
</feature>
<feature type="region of interest" description="Disordered" evidence="15">
    <location>
        <begin position="2387"/>
        <end position="2454"/>
    </location>
</feature>
<evidence type="ECO:0000256" key="3">
    <source>
        <dbReference type="ARBA" id="ARBA00004496"/>
    </source>
</evidence>
<dbReference type="FunFam" id="2.60.40.10:FF:000233">
    <property type="entry name" value="Myomesin 1"/>
    <property type="match status" value="1"/>
</dbReference>
<keyword evidence="8" id="KW-0597">Phosphoprotein</keyword>
<evidence type="ECO:0000256" key="14">
    <source>
        <dbReference type="ARBA" id="ARBA00082259"/>
    </source>
</evidence>
<dbReference type="Proteomes" id="UP000050525">
    <property type="component" value="Unassembled WGS sequence"/>
</dbReference>
<keyword evidence="7" id="KW-0963">Cytoplasm</keyword>
<keyword evidence="11" id="KW-0514">Muscle protein</keyword>
<dbReference type="SMART" id="SM00408">
    <property type="entry name" value="IGc2"/>
    <property type="match status" value="5"/>
</dbReference>
<dbReference type="CDD" id="cd00096">
    <property type="entry name" value="Ig"/>
    <property type="match status" value="2"/>
</dbReference>
<dbReference type="CDD" id="cd00063">
    <property type="entry name" value="FN3"/>
    <property type="match status" value="5"/>
</dbReference>
<feature type="region of interest" description="Disordered" evidence="15">
    <location>
        <begin position="1717"/>
        <end position="1753"/>
    </location>
</feature>
<dbReference type="FunFam" id="2.60.40.10:FF:000197">
    <property type="entry name" value="Myomesin 1"/>
    <property type="match status" value="1"/>
</dbReference>
<dbReference type="PROSITE" id="PS50835">
    <property type="entry name" value="IG_LIKE"/>
    <property type="match status" value="5"/>
</dbReference>
<evidence type="ECO:0000313" key="19">
    <source>
        <dbReference type="Proteomes" id="UP000050525"/>
    </source>
</evidence>
<dbReference type="FunFam" id="2.60.40.10:FF:002172">
    <property type="entry name" value="Myomesin 1a (skelemin)"/>
    <property type="match status" value="2"/>
</dbReference>
<dbReference type="GO" id="GO:0003713">
    <property type="term" value="F:transcription coactivator activity"/>
    <property type="evidence" value="ECO:0007669"/>
    <property type="project" value="TreeGrafter"/>
</dbReference>
<dbReference type="Pfam" id="PF07679">
    <property type="entry name" value="I-set"/>
    <property type="match status" value="4"/>
</dbReference>
<dbReference type="Pfam" id="PF16876">
    <property type="entry name" value="Lipin_mid"/>
    <property type="match status" value="1"/>
</dbReference>
<dbReference type="FunFam" id="2.60.40.10:FF:000222">
    <property type="entry name" value="Myomesin 1"/>
    <property type="match status" value="1"/>
</dbReference>
<feature type="region of interest" description="Disordered" evidence="15">
    <location>
        <begin position="922"/>
        <end position="961"/>
    </location>
</feature>
<dbReference type="InterPro" id="IPR013783">
    <property type="entry name" value="Ig-like_fold"/>
</dbReference>
<dbReference type="InterPro" id="IPR036412">
    <property type="entry name" value="HAD-like_sf"/>
</dbReference>
<keyword evidence="10" id="KW-0378">Hydrolase</keyword>
<feature type="domain" description="Fibronectin type-III" evidence="17">
    <location>
        <begin position="982"/>
        <end position="1080"/>
    </location>
</feature>
<feature type="compositionally biased region" description="Basic and acidic residues" evidence="15">
    <location>
        <begin position="2387"/>
        <end position="2400"/>
    </location>
</feature>
<dbReference type="FunFam" id="2.60.40.10:FF:000069">
    <property type="entry name" value="Alpha-protein kinase 3"/>
    <property type="match status" value="1"/>
</dbReference>
<evidence type="ECO:0000256" key="1">
    <source>
        <dbReference type="ARBA" id="ARBA00001180"/>
    </source>
</evidence>
<dbReference type="FunFam" id="2.60.40.10:FF:000467">
    <property type="entry name" value="Myomesin 1"/>
    <property type="match status" value="1"/>
</dbReference>
<dbReference type="InterPro" id="IPR013209">
    <property type="entry name" value="LNS2"/>
</dbReference>
<feature type="domain" description="Fibronectin type-III" evidence="17">
    <location>
        <begin position="663"/>
        <end position="757"/>
    </location>
</feature>
<dbReference type="EC" id="3.1.3.4" evidence="5"/>
<dbReference type="InterPro" id="IPR036116">
    <property type="entry name" value="FN3_sf"/>
</dbReference>
<dbReference type="PROSITE" id="PS50853">
    <property type="entry name" value="FN3"/>
    <property type="match status" value="5"/>
</dbReference>
<feature type="domain" description="Ig-like" evidence="16">
    <location>
        <begin position="1178"/>
        <end position="1271"/>
    </location>
</feature>
<dbReference type="FunFam" id="2.60.40.10:FF:000029">
    <property type="entry name" value="Myomesin 1"/>
    <property type="match status" value="1"/>
</dbReference>
<evidence type="ECO:0000256" key="8">
    <source>
        <dbReference type="ARBA" id="ARBA00022553"/>
    </source>
</evidence>
<keyword evidence="19" id="KW-1185">Reference proteome</keyword>
<dbReference type="EMBL" id="AKHW03003201">
    <property type="protein sequence ID" value="KYO35250.1"/>
    <property type="molecule type" value="Genomic_DNA"/>
</dbReference>
<feature type="domain" description="Ig-like" evidence="16">
    <location>
        <begin position="419"/>
        <end position="507"/>
    </location>
</feature>
<feature type="compositionally biased region" description="Basic residues" evidence="15">
    <location>
        <begin position="2204"/>
        <end position="2213"/>
    </location>
</feature>
<dbReference type="GO" id="GO:0042802">
    <property type="term" value="F:identical protein binding"/>
    <property type="evidence" value="ECO:0007669"/>
    <property type="project" value="UniProtKB-ARBA"/>
</dbReference>
<comment type="caution">
    <text evidence="18">The sequence shown here is derived from an EMBL/GenBank/DDBJ whole genome shotgun (WGS) entry which is preliminary data.</text>
</comment>
<dbReference type="InterPro" id="IPR013098">
    <property type="entry name" value="Ig_I-set"/>
</dbReference>
<dbReference type="FunFam" id="2.60.40.10:FF:000124">
    <property type="entry name" value="Myomesin 1"/>
    <property type="match status" value="1"/>
</dbReference>
<dbReference type="InterPro" id="IPR036179">
    <property type="entry name" value="Ig-like_dom_sf"/>
</dbReference>
<dbReference type="FunFam" id="2.60.40.10:FF:000179">
    <property type="entry name" value="Myomesin 2"/>
    <property type="match status" value="1"/>
</dbReference>
<feature type="domain" description="Fibronectin type-III" evidence="17">
    <location>
        <begin position="764"/>
        <end position="857"/>
    </location>
</feature>
<dbReference type="GO" id="GO:0005789">
    <property type="term" value="C:endoplasmic reticulum membrane"/>
    <property type="evidence" value="ECO:0007669"/>
    <property type="project" value="TreeGrafter"/>
</dbReference>